<evidence type="ECO:0000313" key="6">
    <source>
        <dbReference type="Proteomes" id="UP000092177"/>
    </source>
</evidence>
<dbReference type="InterPro" id="IPR021858">
    <property type="entry name" value="Fun_TF"/>
</dbReference>
<evidence type="ECO:0000259" key="4">
    <source>
        <dbReference type="PROSITE" id="PS50048"/>
    </source>
</evidence>
<reference evidence="6" key="1">
    <citation type="journal article" date="2017" name="BMC Genomics">
        <title>Gapless genome assembly of Colletotrichum higginsianum reveals chromosome structure and association of transposable elements with secondary metabolite gene clusters.</title>
        <authorList>
            <person name="Dallery J.-F."/>
            <person name="Lapalu N."/>
            <person name="Zampounis A."/>
            <person name="Pigne S."/>
            <person name="Luyten I."/>
            <person name="Amselem J."/>
            <person name="Wittenberg A.H.J."/>
            <person name="Zhou S."/>
            <person name="de Queiroz M.V."/>
            <person name="Robin G.P."/>
            <person name="Auger A."/>
            <person name="Hainaut M."/>
            <person name="Henrissat B."/>
            <person name="Kim K.-T."/>
            <person name="Lee Y.-H."/>
            <person name="Lespinet O."/>
            <person name="Schwartz D.C."/>
            <person name="Thon M.R."/>
            <person name="O'Connell R.J."/>
        </authorList>
    </citation>
    <scope>NUCLEOTIDE SEQUENCE [LARGE SCALE GENOMIC DNA]</scope>
    <source>
        <strain evidence="6">IMI 349063</strain>
    </source>
</reference>
<feature type="domain" description="Zn(2)-C6 fungal-type" evidence="4">
    <location>
        <begin position="27"/>
        <end position="55"/>
    </location>
</feature>
<name>A0A1B7YH05_COLHI</name>
<dbReference type="GO" id="GO:0000976">
    <property type="term" value="F:transcription cis-regulatory region binding"/>
    <property type="evidence" value="ECO:0007669"/>
    <property type="project" value="TreeGrafter"/>
</dbReference>
<dbReference type="PANTHER" id="PTHR37534">
    <property type="entry name" value="TRANSCRIPTIONAL ACTIVATOR PROTEIN UGA3"/>
    <property type="match status" value="1"/>
</dbReference>
<proteinExistence type="predicted"/>
<protein>
    <submittedName>
        <fullName evidence="5">C6 zinc finger domain-containing protein</fullName>
    </submittedName>
</protein>
<dbReference type="VEuPathDB" id="FungiDB:CH63R_03645"/>
<comment type="subcellular location">
    <subcellularLocation>
        <location evidence="1">Nucleus</location>
    </subcellularLocation>
</comment>
<feature type="compositionally biased region" description="Basic and acidic residues" evidence="3">
    <location>
        <begin position="81"/>
        <end position="91"/>
    </location>
</feature>
<organism evidence="5 6">
    <name type="scientific">Colletotrichum higginsianum (strain IMI 349063)</name>
    <name type="common">Crucifer anthracnose fungus</name>
    <dbReference type="NCBI Taxonomy" id="759273"/>
    <lineage>
        <taxon>Eukaryota</taxon>
        <taxon>Fungi</taxon>
        <taxon>Dikarya</taxon>
        <taxon>Ascomycota</taxon>
        <taxon>Pezizomycotina</taxon>
        <taxon>Sordariomycetes</taxon>
        <taxon>Hypocreomycetidae</taxon>
        <taxon>Glomerellales</taxon>
        <taxon>Glomerellaceae</taxon>
        <taxon>Colletotrichum</taxon>
        <taxon>Colletotrichum destructivum species complex</taxon>
    </lineage>
</organism>
<dbReference type="GO" id="GO:0008270">
    <property type="term" value="F:zinc ion binding"/>
    <property type="evidence" value="ECO:0007669"/>
    <property type="project" value="InterPro"/>
</dbReference>
<dbReference type="InterPro" id="IPR036864">
    <property type="entry name" value="Zn2-C6_fun-type_DNA-bd_sf"/>
</dbReference>
<dbReference type="AlphaFoldDB" id="A0A1B7YH05"/>
<evidence type="ECO:0000256" key="2">
    <source>
        <dbReference type="ARBA" id="ARBA00023242"/>
    </source>
</evidence>
<keyword evidence="2" id="KW-0539">Nucleus</keyword>
<feature type="compositionally biased region" description="Polar residues" evidence="3">
    <location>
        <begin position="1"/>
        <end position="12"/>
    </location>
</feature>
<sequence length="548" mass="61212">MSPTALTVTAPASSGYPASPESPERRRCWECLRRRLVCDAIKPVCNKCRTAGIVCPGYDDKKPLTWLAPGKVTCRTRRKPRSGETDADSKKPMKPKPKTLRKGLGRVLSEEEQRIFDGVEYILHSDLRTDICDVYEAVQYCESIYHVGINSTGLGSRGVVLDAKNIKLTLLPPDNAVFYPYTRAGHSGNANLFIDQIPLTVVKYLPTSIAHNLVAIVFQHRLHVQMEWKFDCPSAKHAQARLHHHRGISIRALNEDIANAKTQSSDTVLTGVTLLMQSEITSCISPNWKHHATGFLAMLACRGGATGWLKSASYLRGVLLSFLITMVVANTTSPSFDQVEICSHEELIAMTEELYPLGLHPSIPCPMPLFLEIIRINHLRDQFSKGLIGKEEAEISADEIISRIMDFNSEDCTGFYEAKEQRDLITHMFHSAVAVFGISSLQSNGVLPNTRHLRSLKTGHSDRLYCLLEEMRKHTVLKKSVQWPLIVAGVEAGIRVDKRRLVGELLVDQGKDIGTPLSFHAKTILRKFWDGTNTDWDVCFDQPYALVA</sequence>
<dbReference type="OrthoDB" id="5386330at2759"/>
<dbReference type="KEGG" id="chig:CH63R_03645"/>
<dbReference type="SUPFAM" id="SSF57701">
    <property type="entry name" value="Zn2/Cys6 DNA-binding domain"/>
    <property type="match status" value="1"/>
</dbReference>
<dbReference type="GeneID" id="28862727"/>
<dbReference type="Proteomes" id="UP000092177">
    <property type="component" value="Chromosome 3"/>
</dbReference>
<dbReference type="GO" id="GO:0005634">
    <property type="term" value="C:nucleus"/>
    <property type="evidence" value="ECO:0007669"/>
    <property type="project" value="UniProtKB-SubCell"/>
</dbReference>
<dbReference type="EMBL" id="LTAN01000003">
    <property type="protein sequence ID" value="OBR11349.1"/>
    <property type="molecule type" value="Genomic_DNA"/>
</dbReference>
<dbReference type="PROSITE" id="PS50048">
    <property type="entry name" value="ZN2_CY6_FUNGAL_2"/>
    <property type="match status" value="1"/>
</dbReference>
<dbReference type="GO" id="GO:0000981">
    <property type="term" value="F:DNA-binding transcription factor activity, RNA polymerase II-specific"/>
    <property type="evidence" value="ECO:0007669"/>
    <property type="project" value="InterPro"/>
</dbReference>
<gene>
    <name evidence="5" type="ORF">CH63R_03645</name>
</gene>
<dbReference type="PANTHER" id="PTHR37534:SF48">
    <property type="entry name" value="FINGER DOMAIN PROTEIN, PUTATIVE-RELATED"/>
    <property type="match status" value="1"/>
</dbReference>
<dbReference type="Pfam" id="PF11951">
    <property type="entry name" value="Fungal_trans_2"/>
    <property type="match status" value="1"/>
</dbReference>
<dbReference type="Pfam" id="PF00172">
    <property type="entry name" value="Zn_clus"/>
    <property type="match status" value="1"/>
</dbReference>
<dbReference type="RefSeq" id="XP_018159866.1">
    <property type="nucleotide sequence ID" value="XM_018298620.1"/>
</dbReference>
<evidence type="ECO:0000256" key="1">
    <source>
        <dbReference type="ARBA" id="ARBA00004123"/>
    </source>
</evidence>
<evidence type="ECO:0000256" key="3">
    <source>
        <dbReference type="SAM" id="MobiDB-lite"/>
    </source>
</evidence>
<dbReference type="CDD" id="cd00067">
    <property type="entry name" value="GAL4"/>
    <property type="match status" value="1"/>
</dbReference>
<dbReference type="GO" id="GO:0045944">
    <property type="term" value="P:positive regulation of transcription by RNA polymerase II"/>
    <property type="evidence" value="ECO:0007669"/>
    <property type="project" value="TreeGrafter"/>
</dbReference>
<dbReference type="SMART" id="SM00066">
    <property type="entry name" value="GAL4"/>
    <property type="match status" value="1"/>
</dbReference>
<accession>A0A1B7YH05</accession>
<feature type="region of interest" description="Disordered" evidence="3">
    <location>
        <begin position="75"/>
        <end position="100"/>
    </location>
</feature>
<dbReference type="InterPro" id="IPR001138">
    <property type="entry name" value="Zn2Cys6_DnaBD"/>
</dbReference>
<evidence type="ECO:0000313" key="5">
    <source>
        <dbReference type="EMBL" id="OBR11349.1"/>
    </source>
</evidence>
<comment type="caution">
    <text evidence="5">The sequence shown here is derived from an EMBL/GenBank/DDBJ whole genome shotgun (WGS) entry which is preliminary data.</text>
</comment>
<feature type="region of interest" description="Disordered" evidence="3">
    <location>
        <begin position="1"/>
        <end position="23"/>
    </location>
</feature>
<keyword evidence="6" id="KW-1185">Reference proteome</keyword>